<dbReference type="PROSITE" id="PS50181">
    <property type="entry name" value="FBOX"/>
    <property type="match status" value="1"/>
</dbReference>
<reference evidence="4" key="1">
    <citation type="submission" date="2024-06" db="EMBL/GenBank/DDBJ databases">
        <authorList>
            <person name="Ryan C."/>
        </authorList>
    </citation>
    <scope>NUCLEOTIDE SEQUENCE [LARGE SCALE GENOMIC DNA]</scope>
</reference>
<dbReference type="InterPro" id="IPR001810">
    <property type="entry name" value="F-box_dom"/>
</dbReference>
<gene>
    <name evidence="3" type="ORF">URODEC1_LOCUS68671</name>
</gene>
<name>A0ABC9BT73_9POAL</name>
<dbReference type="SUPFAM" id="SSF81383">
    <property type="entry name" value="F-box domain"/>
    <property type="match status" value="1"/>
</dbReference>
<proteinExistence type="predicted"/>
<dbReference type="InterPro" id="IPR006553">
    <property type="entry name" value="Leu-rich_rpt_Cys-con_subtyp"/>
</dbReference>
<dbReference type="PANTHER" id="PTHR38926">
    <property type="entry name" value="F-BOX DOMAIN CONTAINING PROTEIN, EXPRESSED"/>
    <property type="match status" value="1"/>
</dbReference>
<evidence type="ECO:0000256" key="1">
    <source>
        <dbReference type="SAM" id="MobiDB-lite"/>
    </source>
</evidence>
<dbReference type="InterPro" id="IPR036047">
    <property type="entry name" value="F-box-like_dom_sf"/>
</dbReference>
<keyword evidence="4" id="KW-1185">Reference proteome</keyword>
<dbReference type="Proteomes" id="UP001497457">
    <property type="component" value="Chromosome 27b"/>
</dbReference>
<dbReference type="Gene3D" id="1.20.1280.50">
    <property type="match status" value="1"/>
</dbReference>
<evidence type="ECO:0000259" key="2">
    <source>
        <dbReference type="PROSITE" id="PS50181"/>
    </source>
</evidence>
<dbReference type="EMBL" id="OZ075137">
    <property type="protein sequence ID" value="CAL5007779.1"/>
    <property type="molecule type" value="Genomic_DNA"/>
</dbReference>
<dbReference type="Pfam" id="PF13516">
    <property type="entry name" value="LRR_6"/>
    <property type="match status" value="1"/>
</dbReference>
<accession>A0ABC9BT73</accession>
<dbReference type="SUPFAM" id="SSF52047">
    <property type="entry name" value="RNI-like"/>
    <property type="match status" value="1"/>
</dbReference>
<evidence type="ECO:0000313" key="3">
    <source>
        <dbReference type="EMBL" id="CAL5007779.1"/>
    </source>
</evidence>
<dbReference type="InterPro" id="IPR032675">
    <property type="entry name" value="LRR_dom_sf"/>
</dbReference>
<dbReference type="Pfam" id="PF12937">
    <property type="entry name" value="F-box-like"/>
    <property type="match status" value="1"/>
</dbReference>
<reference evidence="3 4" key="2">
    <citation type="submission" date="2024-10" db="EMBL/GenBank/DDBJ databases">
        <authorList>
            <person name="Ryan C."/>
        </authorList>
    </citation>
    <scope>NUCLEOTIDE SEQUENCE [LARGE SCALE GENOMIC DNA]</scope>
</reference>
<protein>
    <recommendedName>
        <fullName evidence="2">F-box domain-containing protein</fullName>
    </recommendedName>
</protein>
<organism evidence="3 4">
    <name type="scientific">Urochloa decumbens</name>
    <dbReference type="NCBI Taxonomy" id="240449"/>
    <lineage>
        <taxon>Eukaryota</taxon>
        <taxon>Viridiplantae</taxon>
        <taxon>Streptophyta</taxon>
        <taxon>Embryophyta</taxon>
        <taxon>Tracheophyta</taxon>
        <taxon>Spermatophyta</taxon>
        <taxon>Magnoliopsida</taxon>
        <taxon>Liliopsida</taxon>
        <taxon>Poales</taxon>
        <taxon>Poaceae</taxon>
        <taxon>PACMAD clade</taxon>
        <taxon>Panicoideae</taxon>
        <taxon>Panicodae</taxon>
        <taxon>Paniceae</taxon>
        <taxon>Melinidinae</taxon>
        <taxon>Urochloa</taxon>
    </lineage>
</organism>
<dbReference type="PANTHER" id="PTHR38926:SF79">
    <property type="entry name" value="OS08G0195800 PROTEIN"/>
    <property type="match status" value="1"/>
</dbReference>
<evidence type="ECO:0000313" key="4">
    <source>
        <dbReference type="Proteomes" id="UP001497457"/>
    </source>
</evidence>
<sequence length="351" mass="39378">MASHDLADSMVAAPAPARDWAEGLPADVLLAILHRLDHVDILTAADHICHSWRRAAREEPSLWRRITICGHEGIARMLNRCGLACEAVRRAAGQCEAFCGVYAGDDGFLVYLMEQAPYLKSLRLISCNGVTNEGVAEAVKELPQLEELGLSLCENVGGSEVFEVVGEVCPHLKNFRLCKKLFDVRVQNRDNDVRGIATMHGLHSLQLFSNLLTNKGLETILDNCPHLESLDIRHCFNIDMDESLLLKCARISTLRIPDDPLDDYNLEVQSPIRVIPDDPIDVPREIFGYSDYSDYSRDDDSDGSDDDSDFYGDSTEIDDSDYYGGKEPSHYESDLDKYEKMLPFSMRTFLK</sequence>
<dbReference type="SMART" id="SM00367">
    <property type="entry name" value="LRR_CC"/>
    <property type="match status" value="3"/>
</dbReference>
<dbReference type="AlphaFoldDB" id="A0ABC9BT73"/>
<feature type="region of interest" description="Disordered" evidence="1">
    <location>
        <begin position="291"/>
        <end position="331"/>
    </location>
</feature>
<feature type="domain" description="F-box" evidence="2">
    <location>
        <begin position="18"/>
        <end position="66"/>
    </location>
</feature>
<feature type="compositionally biased region" description="Acidic residues" evidence="1">
    <location>
        <begin position="297"/>
        <end position="321"/>
    </location>
</feature>
<dbReference type="Gene3D" id="3.80.10.10">
    <property type="entry name" value="Ribonuclease Inhibitor"/>
    <property type="match status" value="1"/>
</dbReference>
<dbReference type="InterPro" id="IPR001611">
    <property type="entry name" value="Leu-rich_rpt"/>
</dbReference>